<proteinExistence type="predicted"/>
<dbReference type="Gene3D" id="1.20.1560.10">
    <property type="entry name" value="ABC transporter type 1, transmembrane domain"/>
    <property type="match status" value="1"/>
</dbReference>
<feature type="transmembrane region" description="Helical" evidence="9">
    <location>
        <begin position="76"/>
        <end position="93"/>
    </location>
</feature>
<keyword evidence="8 9" id="KW-0472">Membrane</keyword>
<evidence type="ECO:0000256" key="7">
    <source>
        <dbReference type="ARBA" id="ARBA00022989"/>
    </source>
</evidence>
<evidence type="ECO:0000256" key="5">
    <source>
        <dbReference type="ARBA" id="ARBA00022741"/>
    </source>
</evidence>
<keyword evidence="4 9" id="KW-0812">Transmembrane</keyword>
<evidence type="ECO:0000313" key="13">
    <source>
        <dbReference type="Proteomes" id="UP000182229"/>
    </source>
</evidence>
<dbReference type="GO" id="GO:0016887">
    <property type="term" value="F:ATP hydrolysis activity"/>
    <property type="evidence" value="ECO:0007669"/>
    <property type="project" value="InterPro"/>
</dbReference>
<keyword evidence="2" id="KW-0813">Transport</keyword>
<evidence type="ECO:0000259" key="10">
    <source>
        <dbReference type="PROSITE" id="PS50893"/>
    </source>
</evidence>
<feature type="transmembrane region" description="Helical" evidence="9">
    <location>
        <begin position="38"/>
        <end position="56"/>
    </location>
</feature>
<evidence type="ECO:0000313" key="12">
    <source>
        <dbReference type="EMBL" id="OJH36753.1"/>
    </source>
</evidence>
<dbReference type="InterPro" id="IPR011527">
    <property type="entry name" value="ABC1_TM_dom"/>
</dbReference>
<comment type="subcellular location">
    <subcellularLocation>
        <location evidence="1">Cell membrane</location>
        <topology evidence="1">Multi-pass membrane protein</topology>
    </subcellularLocation>
</comment>
<dbReference type="Proteomes" id="UP000182229">
    <property type="component" value="Unassembled WGS sequence"/>
</dbReference>
<evidence type="ECO:0000256" key="8">
    <source>
        <dbReference type="ARBA" id="ARBA00023136"/>
    </source>
</evidence>
<organism evidence="12 13">
    <name type="scientific">Cystobacter ferrugineus</name>
    <dbReference type="NCBI Taxonomy" id="83449"/>
    <lineage>
        <taxon>Bacteria</taxon>
        <taxon>Pseudomonadati</taxon>
        <taxon>Myxococcota</taxon>
        <taxon>Myxococcia</taxon>
        <taxon>Myxococcales</taxon>
        <taxon>Cystobacterineae</taxon>
        <taxon>Archangiaceae</taxon>
        <taxon>Cystobacter</taxon>
    </lineage>
</organism>
<dbReference type="FunFam" id="3.40.50.300:FF:000287">
    <property type="entry name" value="Multidrug ABC transporter ATP-binding protein"/>
    <property type="match status" value="1"/>
</dbReference>
<feature type="transmembrane region" description="Helical" evidence="9">
    <location>
        <begin position="179"/>
        <end position="199"/>
    </location>
</feature>
<dbReference type="EMBL" id="MPIN01000009">
    <property type="protein sequence ID" value="OJH36753.1"/>
    <property type="molecule type" value="Genomic_DNA"/>
</dbReference>
<dbReference type="InterPro" id="IPR003439">
    <property type="entry name" value="ABC_transporter-like_ATP-bd"/>
</dbReference>
<dbReference type="InterPro" id="IPR027417">
    <property type="entry name" value="P-loop_NTPase"/>
</dbReference>
<gene>
    <name evidence="12" type="ORF">BON30_30055</name>
</gene>
<dbReference type="Pfam" id="PF00005">
    <property type="entry name" value="ABC_tran"/>
    <property type="match status" value="1"/>
</dbReference>
<keyword evidence="7 9" id="KW-1133">Transmembrane helix</keyword>
<evidence type="ECO:0000259" key="11">
    <source>
        <dbReference type="PROSITE" id="PS50929"/>
    </source>
</evidence>
<sequence length="610" mass="65892">MRRPADLRGMAELEVERARNRGAVARRLLGETRPHRRTLLTALGFIVVGALAQAAGPYLVGHAIDHDIVGRDGRGLLRELALLLVVYAVSMVAQREQTLRIGETGQLVLAGMRARLFARLQALPLSYLDRRPLGDLMSRLLGDVDLLSQFFSQGLAQLLGSVLGLVGVLVAMVSLDVPLALACFSIIPVMVLTTWGFAARARRAYRKTRETVGDVTAGLQEELGGVRQAQAFNRTEVNIERFRARNAANRDANVSATGITSAFSPVIDVLSTLSIALVIGYGGYRVLEGQVSVGLVAAFLLYTQQFFRPLQLASSVYTLMQSALAGAERVYAILDEPREPEDAPDAVELERAEGRLSFERVSFGYDAARPVLHEVSFEVEPGQTVALVGPTGAGKTTVTSLLPRFYDVTGGVVRLDGRDVRQIKRASLRAQMATVLQEPVLFSGTVAENIAYGRPDASRERIEAAAKAVHAHDFITALPQGYDTQLAPGSTTLSQGQRQLVSFARAVLAEPRVLILDEATANIDTRTEALIQRALTTLLAGRTSIVVAHRLSTIRHADLILVLEGGRIAERGTHAELMARGGLYATLYGQQSPELRGGGTSPVLPEKSVE</sequence>
<name>A0A1L9B3J2_9BACT</name>
<dbReference type="InterPro" id="IPR036640">
    <property type="entry name" value="ABC1_TM_sf"/>
</dbReference>
<dbReference type="GO" id="GO:0015421">
    <property type="term" value="F:ABC-type oligopeptide transporter activity"/>
    <property type="evidence" value="ECO:0007669"/>
    <property type="project" value="TreeGrafter"/>
</dbReference>
<dbReference type="PROSITE" id="PS50893">
    <property type="entry name" value="ABC_TRANSPORTER_2"/>
    <property type="match status" value="1"/>
</dbReference>
<dbReference type="FunFam" id="1.20.1560.10:FF:000011">
    <property type="entry name" value="Multidrug ABC transporter ATP-binding protein"/>
    <property type="match status" value="1"/>
</dbReference>
<dbReference type="RefSeq" id="WP_071901909.1">
    <property type="nucleotide sequence ID" value="NZ_MPIN01000009.1"/>
</dbReference>
<evidence type="ECO:0000256" key="2">
    <source>
        <dbReference type="ARBA" id="ARBA00022448"/>
    </source>
</evidence>
<keyword evidence="3" id="KW-1003">Cell membrane</keyword>
<dbReference type="SUPFAM" id="SSF90123">
    <property type="entry name" value="ABC transporter transmembrane region"/>
    <property type="match status" value="1"/>
</dbReference>
<dbReference type="GO" id="GO:0005886">
    <property type="term" value="C:plasma membrane"/>
    <property type="evidence" value="ECO:0007669"/>
    <property type="project" value="UniProtKB-SubCell"/>
</dbReference>
<dbReference type="InterPro" id="IPR039421">
    <property type="entry name" value="Type_1_exporter"/>
</dbReference>
<evidence type="ECO:0000256" key="3">
    <source>
        <dbReference type="ARBA" id="ARBA00022475"/>
    </source>
</evidence>
<accession>A0A1L9B3J2</accession>
<evidence type="ECO:0000256" key="4">
    <source>
        <dbReference type="ARBA" id="ARBA00022692"/>
    </source>
</evidence>
<dbReference type="Pfam" id="PF00664">
    <property type="entry name" value="ABC_membrane"/>
    <property type="match status" value="1"/>
</dbReference>
<dbReference type="STRING" id="83449.BON30_30055"/>
<dbReference type="SUPFAM" id="SSF52540">
    <property type="entry name" value="P-loop containing nucleoside triphosphate hydrolases"/>
    <property type="match status" value="1"/>
</dbReference>
<dbReference type="PROSITE" id="PS50929">
    <property type="entry name" value="ABC_TM1F"/>
    <property type="match status" value="1"/>
</dbReference>
<feature type="domain" description="ABC transporter" evidence="10">
    <location>
        <begin position="356"/>
        <end position="590"/>
    </location>
</feature>
<keyword evidence="13" id="KW-1185">Reference proteome</keyword>
<dbReference type="InterPro" id="IPR003593">
    <property type="entry name" value="AAA+_ATPase"/>
</dbReference>
<keyword evidence="5" id="KW-0547">Nucleotide-binding</keyword>
<dbReference type="CDD" id="cd03254">
    <property type="entry name" value="ABCC_Glucan_exporter_like"/>
    <property type="match status" value="1"/>
</dbReference>
<feature type="transmembrane region" description="Helical" evidence="9">
    <location>
        <begin position="155"/>
        <end position="173"/>
    </location>
</feature>
<protein>
    <submittedName>
        <fullName evidence="12">ABC transporter</fullName>
    </submittedName>
</protein>
<feature type="domain" description="ABC transmembrane type-1" evidence="11">
    <location>
        <begin position="40"/>
        <end position="322"/>
    </location>
</feature>
<keyword evidence="6" id="KW-0067">ATP-binding</keyword>
<evidence type="ECO:0000256" key="6">
    <source>
        <dbReference type="ARBA" id="ARBA00022840"/>
    </source>
</evidence>
<comment type="caution">
    <text evidence="12">The sequence shown here is derived from an EMBL/GenBank/DDBJ whole genome shotgun (WGS) entry which is preliminary data.</text>
</comment>
<evidence type="ECO:0000256" key="9">
    <source>
        <dbReference type="SAM" id="Phobius"/>
    </source>
</evidence>
<dbReference type="AlphaFoldDB" id="A0A1L9B3J2"/>
<dbReference type="PROSITE" id="PS00211">
    <property type="entry name" value="ABC_TRANSPORTER_1"/>
    <property type="match status" value="1"/>
</dbReference>
<dbReference type="GO" id="GO:0005524">
    <property type="term" value="F:ATP binding"/>
    <property type="evidence" value="ECO:0007669"/>
    <property type="project" value="UniProtKB-KW"/>
</dbReference>
<dbReference type="InterPro" id="IPR017871">
    <property type="entry name" value="ABC_transporter-like_CS"/>
</dbReference>
<dbReference type="PANTHER" id="PTHR43394:SF1">
    <property type="entry name" value="ATP-BINDING CASSETTE SUB-FAMILY B MEMBER 10, MITOCHONDRIAL"/>
    <property type="match status" value="1"/>
</dbReference>
<dbReference type="CDD" id="cd18545">
    <property type="entry name" value="ABC_6TM_YknV_like"/>
    <property type="match status" value="1"/>
</dbReference>
<dbReference type="PANTHER" id="PTHR43394">
    <property type="entry name" value="ATP-DEPENDENT PERMEASE MDL1, MITOCHONDRIAL"/>
    <property type="match status" value="1"/>
</dbReference>
<dbReference type="SMART" id="SM00382">
    <property type="entry name" value="AAA"/>
    <property type="match status" value="1"/>
</dbReference>
<dbReference type="Gene3D" id="3.40.50.300">
    <property type="entry name" value="P-loop containing nucleotide triphosphate hydrolases"/>
    <property type="match status" value="1"/>
</dbReference>
<reference evidence="12 13" key="2">
    <citation type="submission" date="2016-12" db="EMBL/GenBank/DDBJ databases">
        <title>Draft Genome Sequence of Cystobacter ferrugineus Strain Cbfe23.</title>
        <authorList>
            <person name="Akbar S."/>
            <person name="Dowd S.E."/>
            <person name="Stevens D.C."/>
        </authorList>
    </citation>
    <scope>NUCLEOTIDE SEQUENCE [LARGE SCALE GENOMIC DNA]</scope>
    <source>
        <strain evidence="12 13">Cbfe23</strain>
    </source>
</reference>
<reference evidence="13" key="1">
    <citation type="submission" date="2016-11" db="EMBL/GenBank/DDBJ databases">
        <authorList>
            <person name="Shukria A."/>
            <person name="Stevens D.C."/>
        </authorList>
    </citation>
    <scope>NUCLEOTIDE SEQUENCE [LARGE SCALE GENOMIC DNA]</scope>
    <source>
        <strain evidence="13">Cbfe23</strain>
    </source>
</reference>
<evidence type="ECO:0000256" key="1">
    <source>
        <dbReference type="ARBA" id="ARBA00004651"/>
    </source>
</evidence>